<evidence type="ECO:0000256" key="1">
    <source>
        <dbReference type="ARBA" id="ARBA00004496"/>
    </source>
</evidence>
<reference evidence="15" key="2">
    <citation type="submission" date="2007-04" db="EMBL/GenBank/DDBJ databases">
        <title>Complete genome sequence of the nitrogen-fixing bacterium Azorhizobium caulinodans ORS571.</title>
        <authorList>
            <person name="Lee K.B."/>
            <person name="Backer P.D."/>
            <person name="Aono T."/>
            <person name="Liu C.T."/>
            <person name="Suzuki S."/>
            <person name="Suzuki T."/>
            <person name="Kaneko T."/>
            <person name="Yamada M."/>
            <person name="Tabata S."/>
            <person name="Kupfer D.M."/>
            <person name="Najar F.Z."/>
            <person name="Wiley G.B."/>
            <person name="Roe B."/>
            <person name="Binnewies T."/>
            <person name="Ussery D."/>
            <person name="Vereecke D."/>
            <person name="Gevers D."/>
            <person name="Holsters M."/>
            <person name="Oyaizu H."/>
        </authorList>
    </citation>
    <scope>NUCLEOTIDE SEQUENCE [LARGE SCALE GENOMIC DNA]</scope>
    <source>
        <strain evidence="15">ATCC 43989 / DSM 5975 / JCM 20966 / LMG 6465 / NBRC 14845 / NCIMB 13405 / ORS 571</strain>
    </source>
</reference>
<evidence type="ECO:0000256" key="5">
    <source>
        <dbReference type="ARBA" id="ARBA00022490"/>
    </source>
</evidence>
<feature type="domain" description="Ribosomal RNA small subunit methyltransferase E methyltransferase" evidence="13">
    <location>
        <begin position="117"/>
        <end position="272"/>
    </location>
</feature>
<organism evidence="14 15">
    <name type="scientific">Azorhizobium caulinodans (strain ATCC 43989 / DSM 5975 / JCM 20966 / LMG 6465 / NBRC 14845 / NCIMB 13405 / ORS 571)</name>
    <dbReference type="NCBI Taxonomy" id="438753"/>
    <lineage>
        <taxon>Bacteria</taxon>
        <taxon>Pseudomonadati</taxon>
        <taxon>Pseudomonadota</taxon>
        <taxon>Alphaproteobacteria</taxon>
        <taxon>Hyphomicrobiales</taxon>
        <taxon>Xanthobacteraceae</taxon>
        <taxon>Azorhizobium</taxon>
    </lineage>
</organism>
<evidence type="ECO:0000256" key="12">
    <source>
        <dbReference type="PIRNR" id="PIRNR015601"/>
    </source>
</evidence>
<evidence type="ECO:0000256" key="7">
    <source>
        <dbReference type="ARBA" id="ARBA00022603"/>
    </source>
</evidence>
<keyword evidence="8 12" id="KW-0808">Transferase</keyword>
<evidence type="ECO:0000256" key="6">
    <source>
        <dbReference type="ARBA" id="ARBA00022552"/>
    </source>
</evidence>
<dbReference type="SUPFAM" id="SSF75217">
    <property type="entry name" value="alpha/beta knot"/>
    <property type="match status" value="1"/>
</dbReference>
<reference evidence="14 15" key="4">
    <citation type="journal article" date="2009" name="Appl. Environ. Microbiol.">
        <title>Comparative genome-wide transcriptional profiling of Azorhizobium caulinodans ORS571 grown under free-living and symbiotic conditions.</title>
        <authorList>
            <person name="Tsukada S."/>
            <person name="Aono T."/>
            <person name="Akiba N."/>
            <person name="Lee KB."/>
            <person name="Liu CT."/>
            <person name="Toyazaki H."/>
            <person name="Oyaizu H."/>
        </authorList>
    </citation>
    <scope>NUCLEOTIDE SEQUENCE [LARGE SCALE GENOMIC DNA]</scope>
    <source>
        <strain evidence="15">ATCC 43989 / DSM 5975 / JCM 20966 / LMG 6465 / NBRC 14845 / NCIMB 13405 / ORS 571</strain>
    </source>
</reference>
<dbReference type="CDD" id="cd18084">
    <property type="entry name" value="RsmE-like"/>
    <property type="match status" value="1"/>
</dbReference>
<dbReference type="SUPFAM" id="SSF88697">
    <property type="entry name" value="PUA domain-like"/>
    <property type="match status" value="1"/>
</dbReference>
<dbReference type="HOGENOM" id="CLU_067442_4_0_5"/>
<dbReference type="Proteomes" id="UP000000270">
    <property type="component" value="Chromosome"/>
</dbReference>
<gene>
    <name evidence="14" type="ordered locus">AZC_2304</name>
</gene>
<keyword evidence="7 12" id="KW-0489">Methyltransferase</keyword>
<dbReference type="NCBIfam" id="NF008696">
    <property type="entry name" value="PRK11713.3-5"/>
    <property type="match status" value="1"/>
</dbReference>
<evidence type="ECO:0000256" key="4">
    <source>
        <dbReference type="ARBA" id="ARBA00013673"/>
    </source>
</evidence>
<dbReference type="KEGG" id="azc:AZC_2304"/>
<dbReference type="GO" id="GO:0070042">
    <property type="term" value="F:rRNA (uridine-N3-)-methyltransferase activity"/>
    <property type="evidence" value="ECO:0007669"/>
    <property type="project" value="TreeGrafter"/>
</dbReference>
<dbReference type="InterPro" id="IPR029028">
    <property type="entry name" value="Alpha/beta_knot_MTases"/>
</dbReference>
<reference evidence="14 15" key="5">
    <citation type="journal article" date="2010" name="Appl. Environ. Microbiol.">
        <title>phrR-like gene praR of Azorhizobium caulinodans ORS571 is essential for symbiosis with Sesbania rostrata and is involved in expression of reb genes.</title>
        <authorList>
            <person name="Akiba N."/>
            <person name="Aono T."/>
            <person name="Toyazaki H."/>
            <person name="Sato S."/>
            <person name="Oyaizu H."/>
        </authorList>
    </citation>
    <scope>NUCLEOTIDE SEQUENCE [LARGE SCALE GENOMIC DNA]</scope>
    <source>
        <strain evidence="15">ATCC 43989 / DSM 5975 / JCM 20966 / LMG 6465 / NBRC 14845 / NCIMB 13405 / ORS 571</strain>
    </source>
</reference>
<reference evidence="14 15" key="1">
    <citation type="journal article" date="2007" name="Appl. Environ. Microbiol.">
        <title>Rhizobial factors required for stem nodule maturation and maintenance in Sesbania rostrata-Azorhizobium caulinodans ORS571 symbiosis.</title>
        <authorList>
            <person name="Suzuki S."/>
            <person name="Aono T."/>
            <person name="Lee KB."/>
            <person name="Suzuki T."/>
            <person name="Liu CT."/>
            <person name="Miwa H."/>
            <person name="Wakao S."/>
            <person name="Iki T."/>
            <person name="Oyaizu H."/>
        </authorList>
    </citation>
    <scope>NUCLEOTIDE SEQUENCE [LARGE SCALE GENOMIC DNA]</scope>
    <source>
        <strain evidence="15">ATCC 43989 / DSM 5975 / JCM 20966 / LMG 6465 / NBRC 14845 / NCIMB 13405 / ORS 571</strain>
    </source>
</reference>
<dbReference type="GO" id="GO:0005737">
    <property type="term" value="C:cytoplasm"/>
    <property type="evidence" value="ECO:0007669"/>
    <property type="project" value="UniProtKB-SubCell"/>
</dbReference>
<evidence type="ECO:0000256" key="8">
    <source>
        <dbReference type="ARBA" id="ARBA00022679"/>
    </source>
</evidence>
<dbReference type="eggNOG" id="COG1385">
    <property type="taxonomic scope" value="Bacteria"/>
</dbReference>
<keyword evidence="6 12" id="KW-0698">rRNA processing</keyword>
<dbReference type="PIRSF" id="PIRSF015601">
    <property type="entry name" value="MTase_slr0722"/>
    <property type="match status" value="1"/>
</dbReference>
<keyword evidence="15" id="KW-1185">Reference proteome</keyword>
<evidence type="ECO:0000256" key="11">
    <source>
        <dbReference type="ARBA" id="ARBA00047944"/>
    </source>
</evidence>
<dbReference type="Gene3D" id="3.40.1280.10">
    <property type="match status" value="1"/>
</dbReference>
<dbReference type="InterPro" id="IPR046886">
    <property type="entry name" value="RsmE_MTase_dom"/>
</dbReference>
<dbReference type="Gene3D" id="2.40.240.20">
    <property type="entry name" value="Hypothetical PUA domain-like, domain 1"/>
    <property type="match status" value="1"/>
</dbReference>
<dbReference type="EMBL" id="AP009384">
    <property type="protein sequence ID" value="BAF88302.1"/>
    <property type="molecule type" value="Genomic_DNA"/>
</dbReference>
<name>A8I5N9_AZOC5</name>
<dbReference type="GO" id="GO:0070475">
    <property type="term" value="P:rRNA base methylation"/>
    <property type="evidence" value="ECO:0007669"/>
    <property type="project" value="TreeGrafter"/>
</dbReference>
<evidence type="ECO:0000256" key="3">
    <source>
        <dbReference type="ARBA" id="ARBA00012328"/>
    </source>
</evidence>
<reference evidence="14 15" key="3">
    <citation type="journal article" date="2008" name="BMC Genomics">
        <title>The genome of the versatile nitrogen fixer Azorhizobium caulinodans ORS571.</title>
        <authorList>
            <person name="Lee KB."/>
            <person name="Backer P.D."/>
            <person name="Aono T."/>
            <person name="Liu CT."/>
            <person name="Suzuki S."/>
            <person name="Suzuki T."/>
            <person name="Kaneko T."/>
            <person name="Yamada M."/>
            <person name="Tabata S."/>
            <person name="Kupfer D.M."/>
            <person name="Najar F.Z."/>
            <person name="Wiley G.B."/>
            <person name="Roe B."/>
            <person name="Binnewies T.T."/>
            <person name="Ussery D.W."/>
            <person name="D'Haeze W."/>
            <person name="Herder J.D."/>
            <person name="Gevers D."/>
            <person name="Vereecke D."/>
            <person name="Holsters M."/>
            <person name="Oyaizu H."/>
        </authorList>
    </citation>
    <scope>NUCLEOTIDE SEQUENCE [LARGE SCALE GENOMIC DNA]</scope>
    <source>
        <strain evidence="15">ATCC 43989 / DSM 5975 / JCM 20966 / LMG 6465 / NBRC 14845 / NCIMB 13405 / ORS 571</strain>
    </source>
</reference>
<dbReference type="InterPro" id="IPR015947">
    <property type="entry name" value="PUA-like_sf"/>
</dbReference>
<accession>A8I5N9</accession>
<dbReference type="PANTHER" id="PTHR30027:SF3">
    <property type="entry name" value="16S RRNA (URACIL(1498)-N(3))-METHYLTRANSFERASE"/>
    <property type="match status" value="1"/>
</dbReference>
<dbReference type="InterPro" id="IPR029026">
    <property type="entry name" value="tRNA_m1G_MTases_N"/>
</dbReference>
<keyword evidence="5 12" id="KW-0963">Cytoplasm</keyword>
<evidence type="ECO:0000313" key="14">
    <source>
        <dbReference type="EMBL" id="BAF88302.1"/>
    </source>
</evidence>
<proteinExistence type="inferred from homology"/>
<dbReference type="EC" id="2.1.1.193" evidence="3 12"/>
<dbReference type="Pfam" id="PF04452">
    <property type="entry name" value="Methyltrans_RNA"/>
    <property type="match status" value="1"/>
</dbReference>
<evidence type="ECO:0000259" key="13">
    <source>
        <dbReference type="Pfam" id="PF04452"/>
    </source>
</evidence>
<reference evidence="14 15" key="6">
    <citation type="journal article" date="2011" name="Appl. Environ. Microbiol.">
        <title>Involvement of the azorhizobial chromosome partition gene (parA) in the onset of bacteroid differentiation during Sesbania rostrata stem nodule development.</title>
        <authorList>
            <person name="Liu CT."/>
            <person name="Lee KB."/>
            <person name="Wang YS."/>
            <person name="Peng MH."/>
            <person name="Lee KT."/>
            <person name="Suzuki S."/>
            <person name="Suzuki T."/>
            <person name="Oyaizu H."/>
        </authorList>
    </citation>
    <scope>NUCLEOTIDE SEQUENCE [LARGE SCALE GENOMIC DNA]</scope>
    <source>
        <strain evidence="15">ATCC 43989 / DSM 5975 / JCM 20966 / LMG 6465 / NBRC 14845 / NCIMB 13405 / ORS 571</strain>
    </source>
</reference>
<comment type="similarity">
    <text evidence="2 12">Belongs to the RNA methyltransferase RsmE family.</text>
</comment>
<keyword evidence="9 12" id="KW-0949">S-adenosyl-L-methionine</keyword>
<comment type="function">
    <text evidence="10 12">Specifically methylates the N3 position of the uracil ring of uridine 1498 (m3U1498) in 16S rRNA. Acts on the fully assembled 30S ribosomal subunit.</text>
</comment>
<evidence type="ECO:0000313" key="15">
    <source>
        <dbReference type="Proteomes" id="UP000000270"/>
    </source>
</evidence>
<comment type="subcellular location">
    <subcellularLocation>
        <location evidence="1 12">Cytoplasm</location>
    </subcellularLocation>
</comment>
<dbReference type="PANTHER" id="PTHR30027">
    <property type="entry name" value="RIBOSOMAL RNA SMALL SUBUNIT METHYLTRANSFERASE E"/>
    <property type="match status" value="1"/>
</dbReference>
<sequence length="283" mass="30436">MRVSTRRGEGRDRWRVPRRAIALGRPATAGERPMPDHDFRAQRLFVREDLAADTTFSLPSEQAHYVANVIRLPVRGGLLVFNGRDGEWRATRIEGGKKEVRLSIGGQTRPQPAAAGLTYAFAPLKHARLDYMVQKAVEMGAGVLAPVLTQHTQIPRVNGERMEANAIEAAEQCGILTIPSVRAPQGLSAFLGARPADDMLVFCDEAAPVADPLVALRPAAGGPITVLIGPEGGFSADERTLLHRQERVIVIALGPRILRADTAGVAALALVQAVCGDWRPTSG</sequence>
<evidence type="ECO:0000256" key="9">
    <source>
        <dbReference type="ARBA" id="ARBA00022691"/>
    </source>
</evidence>
<comment type="catalytic activity">
    <reaction evidence="11 12">
        <text>uridine(1498) in 16S rRNA + S-adenosyl-L-methionine = N(3)-methyluridine(1498) in 16S rRNA + S-adenosyl-L-homocysteine + H(+)</text>
        <dbReference type="Rhea" id="RHEA:42920"/>
        <dbReference type="Rhea" id="RHEA-COMP:10283"/>
        <dbReference type="Rhea" id="RHEA-COMP:10284"/>
        <dbReference type="ChEBI" id="CHEBI:15378"/>
        <dbReference type="ChEBI" id="CHEBI:57856"/>
        <dbReference type="ChEBI" id="CHEBI:59789"/>
        <dbReference type="ChEBI" id="CHEBI:65315"/>
        <dbReference type="ChEBI" id="CHEBI:74502"/>
        <dbReference type="EC" id="2.1.1.193"/>
    </reaction>
</comment>
<dbReference type="InterPro" id="IPR006700">
    <property type="entry name" value="RsmE"/>
</dbReference>
<dbReference type="AlphaFoldDB" id="A8I5N9"/>
<dbReference type="STRING" id="438753.AZC_2304"/>
<evidence type="ECO:0000256" key="2">
    <source>
        <dbReference type="ARBA" id="ARBA00005528"/>
    </source>
</evidence>
<evidence type="ECO:0000256" key="10">
    <source>
        <dbReference type="ARBA" id="ARBA00025699"/>
    </source>
</evidence>
<dbReference type="NCBIfam" id="TIGR00046">
    <property type="entry name" value="RsmE family RNA methyltransferase"/>
    <property type="match status" value="1"/>
</dbReference>
<protein>
    <recommendedName>
        <fullName evidence="4 12">Ribosomal RNA small subunit methyltransferase E</fullName>
        <ecNumber evidence="3 12">2.1.1.193</ecNumber>
    </recommendedName>
</protein>